<feature type="region of interest" description="Disordered" evidence="1">
    <location>
        <begin position="1"/>
        <end position="23"/>
    </location>
</feature>
<feature type="compositionally biased region" description="Low complexity" evidence="1">
    <location>
        <begin position="382"/>
        <end position="400"/>
    </location>
</feature>
<dbReference type="AlphaFoldDB" id="A0A9N8F0W7"/>
<feature type="region of interest" description="Disordered" evidence="1">
    <location>
        <begin position="364"/>
        <end position="401"/>
    </location>
</feature>
<feature type="non-terminal residue" evidence="2">
    <location>
        <position position="497"/>
    </location>
</feature>
<organism evidence="2 3">
    <name type="scientific">Seminavis robusta</name>
    <dbReference type="NCBI Taxonomy" id="568900"/>
    <lineage>
        <taxon>Eukaryota</taxon>
        <taxon>Sar</taxon>
        <taxon>Stramenopiles</taxon>
        <taxon>Ochrophyta</taxon>
        <taxon>Bacillariophyta</taxon>
        <taxon>Bacillariophyceae</taxon>
        <taxon>Bacillariophycidae</taxon>
        <taxon>Naviculales</taxon>
        <taxon>Naviculaceae</taxon>
        <taxon>Seminavis</taxon>
    </lineage>
</organism>
<feature type="region of interest" description="Disordered" evidence="1">
    <location>
        <begin position="299"/>
        <end position="344"/>
    </location>
</feature>
<evidence type="ECO:0000313" key="3">
    <source>
        <dbReference type="Proteomes" id="UP001153069"/>
    </source>
</evidence>
<keyword evidence="3" id="KW-1185">Reference proteome</keyword>
<name>A0A9N8F0W7_9STRA</name>
<sequence length="497" mass="54053">MWRLRQAKAAQRAQEEQKAQEPEELKNLKSAIQNMPTVTQENIDQQLEAWYDFMKEGHMEAAEAAAELNEILRKHGDQDKNGPMVLLVNTGNGNFELLTCILTAPTRDDIPNAPRNSALLGPGKFIGVLVDRTEHQDTWLVTIVDPKNVFGKRTEKLAQWDDITPPNDEDNGVGLKPHDDATEAEFYPCLSIFGKEVCDILYEGLYPANRTDSSSVATKWGSRTIAHQLKSWVDTIGPDSVRDQAKLSLLGLSTQVNQAKDAATIMFNQTSCNAETMTEPLQAYITPIVESLLHPKPYQEEERSQNGTIANGAPNRSDPSATGGPHSEPLTNGDPSNGNGTIANGAQIGAGTIANGAQIGAGTIANGSQNSQPLTNEGPSTGTGTIANGAATGHGTIANGRTKGGPAFQGFDYPEKFVEDLCNMRFTHSSTESWWTGLVGHQIRRSKEQIQTHNELHCSYNADRLQLNPNSIGKLSLTAPVPIKHMSELLNFLLRVQ</sequence>
<gene>
    <name evidence="2" type="ORF">SEMRO_3770_G350960.1</name>
</gene>
<reference evidence="2" key="1">
    <citation type="submission" date="2020-06" db="EMBL/GenBank/DDBJ databases">
        <authorList>
            <consortium name="Plant Systems Biology data submission"/>
        </authorList>
    </citation>
    <scope>NUCLEOTIDE SEQUENCE</scope>
    <source>
        <strain evidence="2">D6</strain>
    </source>
</reference>
<dbReference type="EMBL" id="CAICTM010003768">
    <property type="protein sequence ID" value="CAB9531637.1"/>
    <property type="molecule type" value="Genomic_DNA"/>
</dbReference>
<comment type="caution">
    <text evidence="2">The sequence shown here is derived from an EMBL/GenBank/DDBJ whole genome shotgun (WGS) entry which is preliminary data.</text>
</comment>
<evidence type="ECO:0000256" key="1">
    <source>
        <dbReference type="SAM" id="MobiDB-lite"/>
    </source>
</evidence>
<feature type="compositionally biased region" description="Basic and acidic residues" evidence="1">
    <location>
        <begin position="13"/>
        <end position="23"/>
    </location>
</feature>
<feature type="compositionally biased region" description="Polar residues" evidence="1">
    <location>
        <begin position="365"/>
        <end position="380"/>
    </location>
</feature>
<protein>
    <submittedName>
        <fullName evidence="2">Uncharacterized protein</fullName>
    </submittedName>
</protein>
<feature type="compositionally biased region" description="Polar residues" evidence="1">
    <location>
        <begin position="329"/>
        <end position="344"/>
    </location>
</feature>
<dbReference type="Proteomes" id="UP001153069">
    <property type="component" value="Unassembled WGS sequence"/>
</dbReference>
<proteinExistence type="predicted"/>
<evidence type="ECO:0000313" key="2">
    <source>
        <dbReference type="EMBL" id="CAB9531637.1"/>
    </source>
</evidence>
<accession>A0A9N8F0W7</accession>